<dbReference type="PANTHER" id="PTHR43130:SF7">
    <property type="entry name" value="DJ-1_PFPI DOMAIN-CONTAINING PROTEIN"/>
    <property type="match status" value="1"/>
</dbReference>
<evidence type="ECO:0000313" key="3">
    <source>
        <dbReference type="EMBL" id="KAF9529544.1"/>
    </source>
</evidence>
<dbReference type="Gene3D" id="3.40.50.880">
    <property type="match status" value="1"/>
</dbReference>
<keyword evidence="1" id="KW-0732">Signal</keyword>
<dbReference type="Proteomes" id="UP000807306">
    <property type="component" value="Unassembled WGS sequence"/>
</dbReference>
<feature type="chain" id="PRO_5040468205" evidence="1">
    <location>
        <begin position="23"/>
        <end position="231"/>
    </location>
</feature>
<dbReference type="InterPro" id="IPR052158">
    <property type="entry name" value="INH-QAR"/>
</dbReference>
<dbReference type="SUPFAM" id="SSF52317">
    <property type="entry name" value="Class I glutamine amidotransferase-like"/>
    <property type="match status" value="1"/>
</dbReference>
<dbReference type="PANTHER" id="PTHR43130">
    <property type="entry name" value="ARAC-FAMILY TRANSCRIPTIONAL REGULATOR"/>
    <property type="match status" value="1"/>
</dbReference>
<dbReference type="EMBL" id="MU157845">
    <property type="protein sequence ID" value="KAF9529544.1"/>
    <property type="molecule type" value="Genomic_DNA"/>
</dbReference>
<protein>
    <submittedName>
        <fullName evidence="3">ThiJ/PfpI</fullName>
    </submittedName>
</protein>
<sequence>MAHQQTLSFGVLLFPEFQLLDAVGPVDFINSHSRHFLESLNMVPASLIAKAPSIQWHYISESMEPVQATSWPPQHPTTTYENCPKLDYLIIPGPDPRKPLPEGCAAWLTKIFKNDLKGLLLVCTGSMAVAASTDILNGFHSATNKMALKMMASTPHYEILKKVKWVGDKRWVVDGKVWSAAGITAGIDLAAEFVRRNFDAEVVEVTKNLAEFKGKPDTPDEFAFLLEGVPL</sequence>
<evidence type="ECO:0000256" key="1">
    <source>
        <dbReference type="SAM" id="SignalP"/>
    </source>
</evidence>
<evidence type="ECO:0000313" key="4">
    <source>
        <dbReference type="Proteomes" id="UP000807306"/>
    </source>
</evidence>
<keyword evidence="4" id="KW-1185">Reference proteome</keyword>
<dbReference type="InterPro" id="IPR002818">
    <property type="entry name" value="DJ-1/PfpI"/>
</dbReference>
<dbReference type="Pfam" id="PF01965">
    <property type="entry name" value="DJ-1_PfpI"/>
    <property type="match status" value="1"/>
</dbReference>
<reference evidence="3" key="1">
    <citation type="submission" date="2020-11" db="EMBL/GenBank/DDBJ databases">
        <authorList>
            <consortium name="DOE Joint Genome Institute"/>
            <person name="Ahrendt S."/>
            <person name="Riley R."/>
            <person name="Andreopoulos W."/>
            <person name="Labutti K."/>
            <person name="Pangilinan J."/>
            <person name="Ruiz-Duenas F.J."/>
            <person name="Barrasa J.M."/>
            <person name="Sanchez-Garcia M."/>
            <person name="Camarero S."/>
            <person name="Miyauchi S."/>
            <person name="Serrano A."/>
            <person name="Linde D."/>
            <person name="Babiker R."/>
            <person name="Drula E."/>
            <person name="Ayuso-Fernandez I."/>
            <person name="Pacheco R."/>
            <person name="Padilla G."/>
            <person name="Ferreira P."/>
            <person name="Barriuso J."/>
            <person name="Kellner H."/>
            <person name="Castanera R."/>
            <person name="Alfaro M."/>
            <person name="Ramirez L."/>
            <person name="Pisabarro A.G."/>
            <person name="Kuo A."/>
            <person name="Tritt A."/>
            <person name="Lipzen A."/>
            <person name="He G."/>
            <person name="Yan M."/>
            <person name="Ng V."/>
            <person name="Cullen D."/>
            <person name="Martin F."/>
            <person name="Rosso M.-N."/>
            <person name="Henrissat B."/>
            <person name="Hibbett D."/>
            <person name="Martinez A.T."/>
            <person name="Grigoriev I.V."/>
        </authorList>
    </citation>
    <scope>NUCLEOTIDE SEQUENCE</scope>
    <source>
        <strain evidence="3">CBS 506.95</strain>
    </source>
</reference>
<comment type="caution">
    <text evidence="3">The sequence shown here is derived from an EMBL/GenBank/DDBJ whole genome shotgun (WGS) entry which is preliminary data.</text>
</comment>
<dbReference type="InterPro" id="IPR029062">
    <property type="entry name" value="Class_I_gatase-like"/>
</dbReference>
<dbReference type="OrthoDB" id="543156at2759"/>
<dbReference type="CDD" id="cd03139">
    <property type="entry name" value="GATase1_PfpI_2"/>
    <property type="match status" value="1"/>
</dbReference>
<proteinExistence type="predicted"/>
<evidence type="ECO:0000259" key="2">
    <source>
        <dbReference type="Pfam" id="PF01965"/>
    </source>
</evidence>
<gene>
    <name evidence="3" type="ORF">CPB83DRAFT_852288</name>
</gene>
<name>A0A9P6EIF4_9AGAR</name>
<organism evidence="3 4">
    <name type="scientific">Crepidotus variabilis</name>
    <dbReference type="NCBI Taxonomy" id="179855"/>
    <lineage>
        <taxon>Eukaryota</taxon>
        <taxon>Fungi</taxon>
        <taxon>Dikarya</taxon>
        <taxon>Basidiomycota</taxon>
        <taxon>Agaricomycotina</taxon>
        <taxon>Agaricomycetes</taxon>
        <taxon>Agaricomycetidae</taxon>
        <taxon>Agaricales</taxon>
        <taxon>Agaricineae</taxon>
        <taxon>Crepidotaceae</taxon>
        <taxon>Crepidotus</taxon>
    </lineage>
</organism>
<feature type="domain" description="DJ-1/PfpI" evidence="2">
    <location>
        <begin position="42"/>
        <end position="195"/>
    </location>
</feature>
<dbReference type="AlphaFoldDB" id="A0A9P6EIF4"/>
<feature type="signal peptide" evidence="1">
    <location>
        <begin position="1"/>
        <end position="22"/>
    </location>
</feature>
<accession>A0A9P6EIF4</accession>